<dbReference type="EMBL" id="ASPP01002800">
    <property type="protein sequence ID" value="ETO34182.1"/>
    <property type="molecule type" value="Genomic_DNA"/>
</dbReference>
<feature type="compositionally biased region" description="Basic and acidic residues" evidence="1">
    <location>
        <begin position="47"/>
        <end position="96"/>
    </location>
</feature>
<feature type="region of interest" description="Disordered" evidence="1">
    <location>
        <begin position="42"/>
        <end position="102"/>
    </location>
</feature>
<dbReference type="Gene3D" id="3.40.50.300">
    <property type="entry name" value="P-loop containing nucleotide triphosphate hydrolases"/>
    <property type="match status" value="1"/>
</dbReference>
<keyword evidence="4" id="KW-1185">Reference proteome</keyword>
<evidence type="ECO:0000313" key="3">
    <source>
        <dbReference type="EMBL" id="ETO34182.1"/>
    </source>
</evidence>
<feature type="transmembrane region" description="Helical" evidence="2">
    <location>
        <begin position="367"/>
        <end position="388"/>
    </location>
</feature>
<gene>
    <name evidence="3" type="ORF">RFI_02911</name>
</gene>
<accession>X6P965</accession>
<keyword evidence="2" id="KW-0472">Membrane</keyword>
<organism evidence="3 4">
    <name type="scientific">Reticulomyxa filosa</name>
    <dbReference type="NCBI Taxonomy" id="46433"/>
    <lineage>
        <taxon>Eukaryota</taxon>
        <taxon>Sar</taxon>
        <taxon>Rhizaria</taxon>
        <taxon>Retaria</taxon>
        <taxon>Foraminifera</taxon>
        <taxon>Monothalamids</taxon>
        <taxon>Reticulomyxidae</taxon>
        <taxon>Reticulomyxa</taxon>
    </lineage>
</organism>
<keyword evidence="2" id="KW-1133">Transmembrane helix</keyword>
<evidence type="ECO:0000313" key="4">
    <source>
        <dbReference type="Proteomes" id="UP000023152"/>
    </source>
</evidence>
<evidence type="ECO:0000256" key="2">
    <source>
        <dbReference type="SAM" id="Phobius"/>
    </source>
</evidence>
<reference evidence="3 4" key="1">
    <citation type="journal article" date="2013" name="Curr. Biol.">
        <title>The Genome of the Foraminiferan Reticulomyxa filosa.</title>
        <authorList>
            <person name="Glockner G."/>
            <person name="Hulsmann N."/>
            <person name="Schleicher M."/>
            <person name="Noegel A.A."/>
            <person name="Eichinger L."/>
            <person name="Gallinger C."/>
            <person name="Pawlowski J."/>
            <person name="Sierra R."/>
            <person name="Euteneuer U."/>
            <person name="Pillet L."/>
            <person name="Moustafa A."/>
            <person name="Platzer M."/>
            <person name="Groth M."/>
            <person name="Szafranski K."/>
            <person name="Schliwa M."/>
        </authorList>
    </citation>
    <scope>NUCLEOTIDE SEQUENCE [LARGE SCALE GENOMIC DNA]</scope>
</reference>
<dbReference type="SUPFAM" id="SSF52540">
    <property type="entry name" value="P-loop containing nucleoside triphosphate hydrolases"/>
    <property type="match status" value="1"/>
</dbReference>
<proteinExistence type="predicted"/>
<keyword evidence="2" id="KW-0812">Transmembrane</keyword>
<dbReference type="InterPro" id="IPR027417">
    <property type="entry name" value="P-loop_NTPase"/>
</dbReference>
<dbReference type="AlphaFoldDB" id="X6P965"/>
<feature type="non-terminal residue" evidence="3">
    <location>
        <position position="389"/>
    </location>
</feature>
<dbReference type="Proteomes" id="UP000023152">
    <property type="component" value="Unassembled WGS sequence"/>
</dbReference>
<sequence>MQGLPGLGKTTLAKQLQTDLSDLCLSNKKKIGTLEQDIFVSSASDHANIDKGDNDKDKDKKKDKDKDKGNCKEEKNKNKNENENKNKNENKNDTRNKSSQSSRACLQALTNMLQSNEYSIIILSRNNSCISQYKKHAQLANQYLFEVITLYPREFTMAANDNDNDNDNDKKDDERGGGGLSDHWYQLIWLCLQSVYLREDHQVISQDMSLQQKMNIVSSFANVFSINDNHFFVRKSFAVSWLRHDTDAPQSAPLLSKQILQWVKTYVHQASYNPFSSNYDASADTNFSESEVIDVLQLGNLKLQQSLRRSVKELSKDIIHNVIIPEWNIRNFWIEKPRLRPLFISIFLKQTDTQMLKCLLVDHHVPVIRFNILPIYMLLFFVLPFVFAF</sequence>
<comment type="caution">
    <text evidence="3">The sequence shown here is derived from an EMBL/GenBank/DDBJ whole genome shotgun (WGS) entry which is preliminary data.</text>
</comment>
<evidence type="ECO:0000256" key="1">
    <source>
        <dbReference type="SAM" id="MobiDB-lite"/>
    </source>
</evidence>
<name>X6P965_RETFI</name>
<protein>
    <submittedName>
        <fullName evidence="3">Uncharacterized protein</fullName>
    </submittedName>
</protein>